<evidence type="ECO:0000313" key="13">
    <source>
        <dbReference type="Proteomes" id="UP000001700"/>
    </source>
</evidence>
<dbReference type="RefSeq" id="WP_013087558.1">
    <property type="nucleotide sequence ID" value="NC_014109.1"/>
</dbReference>
<protein>
    <recommendedName>
        <fullName evidence="5 9">2-C-methyl-D-erythritol 2,4-cyclodiphosphate synthase</fullName>
        <shortName evidence="9">MECDP-synthase</shortName>
        <shortName evidence="9">MECPP-synthase</shortName>
        <shortName evidence="9">MECPS</shortName>
        <ecNumber evidence="5 9">4.6.1.12</ecNumber>
    </recommendedName>
</protein>
<feature type="binding site" evidence="9">
    <location>
        <begin position="56"/>
        <end position="58"/>
    </location>
    <ligand>
        <name>4-CDP-2-C-methyl-D-erythritol 2-phosphate</name>
        <dbReference type="ChEBI" id="CHEBI:57919"/>
    </ligand>
</feature>
<evidence type="ECO:0000256" key="6">
    <source>
        <dbReference type="ARBA" id="ARBA00022723"/>
    </source>
</evidence>
<dbReference type="CDD" id="cd00554">
    <property type="entry name" value="MECDP_synthase"/>
    <property type="match status" value="1"/>
</dbReference>
<feature type="binding site" evidence="9">
    <location>
        <position position="141"/>
    </location>
    <ligand>
        <name>4-CDP-2-C-methyl-D-erythritol 2-phosphate</name>
        <dbReference type="ChEBI" id="CHEBI:57919"/>
    </ligand>
</feature>
<dbReference type="eggNOG" id="COG0245">
    <property type="taxonomic scope" value="Bacteria"/>
</dbReference>
<feature type="domain" description="2-C-methyl-D-erythritol 2,4-cyclodiphosphate synthase" evidence="11">
    <location>
        <begin position="1"/>
        <end position="153"/>
    </location>
</feature>
<sequence>MRIGHGFDIHGFIGCGPIILGGVSIPFYKGISSHSDGDVLIHSLIDSILGAASLGDIGTHFPDNDLKFRKIDSRILLRKIWKKIEKKYKIGNIDTTIVTDFPKIINYTDMMKKNISSDLSCSIRDVNIKSTTTENLGFFKKDKGIACEAVVLLRKIVSFHSS</sequence>
<evidence type="ECO:0000259" key="11">
    <source>
        <dbReference type="Pfam" id="PF02542"/>
    </source>
</evidence>
<dbReference type="PROSITE" id="PS01350">
    <property type="entry name" value="ISPF"/>
    <property type="match status" value="1"/>
</dbReference>
<feature type="site" description="Transition state stabilizer" evidence="9">
    <location>
        <position position="132"/>
    </location>
</feature>
<keyword evidence="7 9" id="KW-0414">Isoprene biosynthesis</keyword>
<dbReference type="EC" id="4.6.1.12" evidence="5 9"/>
<feature type="binding site" evidence="9">
    <location>
        <begin position="131"/>
        <end position="134"/>
    </location>
    <ligand>
        <name>4-CDP-2-C-methyl-D-erythritol 2-phosphate</name>
        <dbReference type="ChEBI" id="CHEBI:57919"/>
    </ligand>
</feature>
<evidence type="ECO:0000256" key="8">
    <source>
        <dbReference type="ARBA" id="ARBA00023239"/>
    </source>
</evidence>
<dbReference type="HAMAP" id="MF_00107">
    <property type="entry name" value="IspF"/>
    <property type="match status" value="1"/>
</dbReference>
<dbReference type="GO" id="GO:0008685">
    <property type="term" value="F:2-C-methyl-D-erythritol 2,4-cyclodiphosphate synthase activity"/>
    <property type="evidence" value="ECO:0007669"/>
    <property type="project" value="UniProtKB-UniRule"/>
</dbReference>
<feature type="binding site" evidence="9">
    <location>
        <begin position="34"/>
        <end position="35"/>
    </location>
    <ligand>
        <name>4-CDP-2-C-methyl-D-erythritol 2-phosphate</name>
        <dbReference type="ChEBI" id="CHEBI:57919"/>
    </ligand>
</feature>
<dbReference type="GO" id="GO:0016114">
    <property type="term" value="P:terpenoid biosynthetic process"/>
    <property type="evidence" value="ECO:0007669"/>
    <property type="project" value="InterPro"/>
</dbReference>
<name>D4G7L2_RIEPU</name>
<dbReference type="Proteomes" id="UP000001700">
    <property type="component" value="Chromosome"/>
</dbReference>
<feature type="binding site" evidence="9">
    <location>
        <position position="138"/>
    </location>
    <ligand>
        <name>4-CDP-2-C-methyl-D-erythritol 2-phosphate</name>
        <dbReference type="ChEBI" id="CHEBI:57919"/>
    </ligand>
</feature>
<feature type="binding site" evidence="9">
    <location>
        <begin position="61"/>
        <end position="65"/>
    </location>
    <ligand>
        <name>4-CDP-2-C-methyl-D-erythritol 2-phosphate</name>
        <dbReference type="ChEBI" id="CHEBI:57919"/>
    </ligand>
</feature>
<feature type="binding site" evidence="9">
    <location>
        <begin position="8"/>
        <end position="10"/>
    </location>
    <ligand>
        <name>4-CDP-2-C-methyl-D-erythritol 2-phosphate</name>
        <dbReference type="ChEBI" id="CHEBI:57919"/>
    </ligand>
</feature>
<comment type="similarity">
    <text evidence="3 9 10">Belongs to the IspF family.</text>
</comment>
<dbReference type="GO" id="GO:0046872">
    <property type="term" value="F:metal ion binding"/>
    <property type="evidence" value="ECO:0007669"/>
    <property type="project" value="UniProtKB-KW"/>
</dbReference>
<comment type="catalytic activity">
    <reaction evidence="1 9 10">
        <text>4-CDP-2-C-methyl-D-erythritol 2-phosphate = 2-C-methyl-D-erythritol 2,4-cyclic diphosphate + CMP</text>
        <dbReference type="Rhea" id="RHEA:23864"/>
        <dbReference type="ChEBI" id="CHEBI:57919"/>
        <dbReference type="ChEBI" id="CHEBI:58483"/>
        <dbReference type="ChEBI" id="CHEBI:60377"/>
        <dbReference type="EC" id="4.6.1.12"/>
    </reaction>
</comment>
<dbReference type="OrthoDB" id="9804336at2"/>
<dbReference type="NCBIfam" id="TIGR00151">
    <property type="entry name" value="ispF"/>
    <property type="match status" value="1"/>
</dbReference>
<dbReference type="KEGG" id="rip:RIEPE_0039"/>
<dbReference type="SUPFAM" id="SSF69765">
    <property type="entry name" value="IpsF-like"/>
    <property type="match status" value="1"/>
</dbReference>
<feature type="site" description="Transition state stabilizer" evidence="9">
    <location>
        <position position="34"/>
    </location>
</feature>
<dbReference type="InterPro" id="IPR020555">
    <property type="entry name" value="MECDP_synthase_CS"/>
</dbReference>
<evidence type="ECO:0000256" key="3">
    <source>
        <dbReference type="ARBA" id="ARBA00008480"/>
    </source>
</evidence>
<keyword evidence="8 9" id="KW-0456">Lyase</keyword>
<evidence type="ECO:0000256" key="7">
    <source>
        <dbReference type="ARBA" id="ARBA00023229"/>
    </source>
</evidence>
<evidence type="ECO:0000256" key="2">
    <source>
        <dbReference type="ARBA" id="ARBA00004709"/>
    </source>
</evidence>
<feature type="binding site" evidence="9">
    <location>
        <position position="42"/>
    </location>
    <ligand>
        <name>a divalent metal cation</name>
        <dbReference type="ChEBI" id="CHEBI:60240"/>
    </ligand>
</feature>
<dbReference type="HOGENOM" id="CLU_084630_2_0_6"/>
<comment type="caution">
    <text evidence="9">Lacks conserved residue(s) required for the propagation of feature annotation.</text>
</comment>
<dbReference type="PANTHER" id="PTHR43181:SF1">
    <property type="entry name" value="2-C-METHYL-D-ERYTHRITOL 2,4-CYCLODIPHOSPHATE SYNTHASE, CHLOROPLASTIC"/>
    <property type="match status" value="1"/>
</dbReference>
<proteinExistence type="inferred from homology"/>
<evidence type="ECO:0000256" key="9">
    <source>
        <dbReference type="HAMAP-Rule" id="MF_00107"/>
    </source>
</evidence>
<evidence type="ECO:0000313" key="12">
    <source>
        <dbReference type="EMBL" id="ADD79570.1"/>
    </source>
</evidence>
<keyword evidence="13" id="KW-1185">Reference proteome</keyword>
<evidence type="ECO:0000256" key="4">
    <source>
        <dbReference type="ARBA" id="ARBA00011233"/>
    </source>
</evidence>
<comment type="cofactor">
    <cofactor evidence="9">
        <name>a divalent metal cation</name>
        <dbReference type="ChEBI" id="CHEBI:60240"/>
    </cofactor>
    <text evidence="9">Binds 1 divalent metal cation per subunit.</text>
</comment>
<dbReference type="STRING" id="515618.RIEPE_0039"/>
<dbReference type="Gene3D" id="3.30.1330.50">
    <property type="entry name" value="2-C-methyl-D-erythritol 2,4-cyclodiphosphate synthase"/>
    <property type="match status" value="1"/>
</dbReference>
<comment type="function">
    <text evidence="9">Involved in the biosynthesis of isopentenyl diphosphate (IPP) and dimethylallyl diphosphate (DMAPP), two major building blocks of isoprenoid compounds. Catalyzes the conversion of 4-diphosphocytidyl-2-C-methyl-D-erythritol 2-phosphate (CDP-ME2P) to 2-C-methyl-D-erythritol 2,4-cyclodiphosphate (ME-CPP) with a corresponding release of cytidine 5-monophosphate (CMP).</text>
</comment>
<dbReference type="EMBL" id="CP001085">
    <property type="protein sequence ID" value="ADD79570.1"/>
    <property type="molecule type" value="Genomic_DNA"/>
</dbReference>
<accession>D4G7L2</accession>
<feature type="binding site" evidence="9">
    <location>
        <position position="8"/>
    </location>
    <ligand>
        <name>a divalent metal cation</name>
        <dbReference type="ChEBI" id="CHEBI:60240"/>
    </ligand>
</feature>
<dbReference type="InterPro" id="IPR036571">
    <property type="entry name" value="MECDP_synthase_sf"/>
</dbReference>
<evidence type="ECO:0000256" key="1">
    <source>
        <dbReference type="ARBA" id="ARBA00000200"/>
    </source>
</evidence>
<evidence type="ECO:0000256" key="5">
    <source>
        <dbReference type="ARBA" id="ARBA00012579"/>
    </source>
</evidence>
<gene>
    <name evidence="9 12" type="primary">ispF</name>
    <name evidence="12" type="ordered locus">RIEPE_0039</name>
</gene>
<dbReference type="Pfam" id="PF02542">
    <property type="entry name" value="YgbB"/>
    <property type="match status" value="1"/>
</dbReference>
<dbReference type="UniPathway" id="UPA00056">
    <property type="reaction ID" value="UER00095"/>
</dbReference>
<reference evidence="12" key="1">
    <citation type="submission" date="2008-05" db="EMBL/GenBank/DDBJ databases">
        <title>Genome sequence of Riesia pediculicola USDA.</title>
        <authorList>
            <person name="Kirkness E.F."/>
        </authorList>
    </citation>
    <scope>NUCLEOTIDE SEQUENCE [LARGE SCALE GENOMIC DNA]</scope>
    <source>
        <strain evidence="12">USDA</strain>
    </source>
</reference>
<dbReference type="GO" id="GO:0019288">
    <property type="term" value="P:isopentenyl diphosphate biosynthetic process, methylerythritol 4-phosphate pathway"/>
    <property type="evidence" value="ECO:0007669"/>
    <property type="project" value="UniProtKB-UniRule"/>
</dbReference>
<dbReference type="InterPro" id="IPR003526">
    <property type="entry name" value="MECDP_synthase"/>
</dbReference>
<organism evidence="12 13">
    <name type="scientific">Riesia pediculicola (strain USDA)</name>
    <dbReference type="NCBI Taxonomy" id="515618"/>
    <lineage>
        <taxon>Bacteria</taxon>
        <taxon>Pseudomonadati</taxon>
        <taxon>Pseudomonadota</taxon>
        <taxon>Gammaproteobacteria</taxon>
        <taxon>Enterobacterales</taxon>
        <taxon>Enterobacteriaceae</taxon>
        <taxon>Candidatus Riesia</taxon>
    </lineage>
</organism>
<dbReference type="AlphaFoldDB" id="D4G7L2"/>
<keyword evidence="6 9" id="KW-0479">Metal-binding</keyword>
<feature type="binding site" evidence="9">
    <location>
        <position position="10"/>
    </location>
    <ligand>
        <name>a divalent metal cation</name>
        <dbReference type="ChEBI" id="CHEBI:60240"/>
    </ligand>
</feature>
<dbReference type="PANTHER" id="PTHR43181">
    <property type="entry name" value="2-C-METHYL-D-ERYTHRITOL 2,4-CYCLODIPHOSPHATE SYNTHASE, CHLOROPLASTIC"/>
    <property type="match status" value="1"/>
</dbReference>
<comment type="subunit">
    <text evidence="4 9">Homotrimer.</text>
</comment>
<comment type="pathway">
    <text evidence="2 9">Isoprenoid biosynthesis; isopentenyl diphosphate biosynthesis via DXP pathway; isopentenyl diphosphate from 1-deoxy-D-xylulose 5-phosphate: step 4/6.</text>
</comment>
<evidence type="ECO:0000256" key="10">
    <source>
        <dbReference type="RuleBase" id="RU004395"/>
    </source>
</evidence>